<dbReference type="Gene3D" id="3.30.1440.10">
    <property type="match status" value="1"/>
</dbReference>
<dbReference type="InterPro" id="IPR031309">
    <property type="entry name" value="Ribosomal_uL5_C"/>
</dbReference>
<dbReference type="GO" id="GO:0003735">
    <property type="term" value="F:structural constituent of ribosome"/>
    <property type="evidence" value="ECO:0007669"/>
    <property type="project" value="InterPro"/>
</dbReference>
<dbReference type="GO" id="GO:0006412">
    <property type="term" value="P:translation"/>
    <property type="evidence" value="ECO:0007669"/>
    <property type="project" value="InterPro"/>
</dbReference>
<evidence type="ECO:0000256" key="1">
    <source>
        <dbReference type="ARBA" id="ARBA00008553"/>
    </source>
</evidence>
<keyword evidence="3" id="KW-0687">Ribonucleoprotein</keyword>
<dbReference type="Pfam" id="PF00673">
    <property type="entry name" value="Ribosomal_L5_C"/>
    <property type="match status" value="1"/>
</dbReference>
<reference evidence="5" key="1">
    <citation type="journal article" date="2014" name="Front. Microbiol.">
        <title>High frequency of phylogenetically diverse reductive dehalogenase-homologous genes in deep subseafloor sedimentary metagenomes.</title>
        <authorList>
            <person name="Kawai M."/>
            <person name="Futagami T."/>
            <person name="Toyoda A."/>
            <person name="Takaki Y."/>
            <person name="Nishi S."/>
            <person name="Hori S."/>
            <person name="Arai W."/>
            <person name="Tsubouchi T."/>
            <person name="Morono Y."/>
            <person name="Uchiyama I."/>
            <person name="Ito T."/>
            <person name="Fujiyama A."/>
            <person name="Inagaki F."/>
            <person name="Takami H."/>
        </authorList>
    </citation>
    <scope>NUCLEOTIDE SEQUENCE</scope>
    <source>
        <strain evidence="5">Expedition CK06-06</strain>
    </source>
</reference>
<keyword evidence="2" id="KW-0689">Ribosomal protein</keyword>
<dbReference type="PANTHER" id="PTHR11994">
    <property type="entry name" value="60S RIBOSOMAL PROTEIN L11-RELATED"/>
    <property type="match status" value="1"/>
</dbReference>
<feature type="domain" description="Large ribosomal subunit protein uL5 C-terminal" evidence="4">
    <location>
        <begin position="14"/>
        <end position="106"/>
    </location>
</feature>
<dbReference type="AlphaFoldDB" id="X1NW08"/>
<gene>
    <name evidence="5" type="ORF">S06H3_45603</name>
</gene>
<dbReference type="InterPro" id="IPR002132">
    <property type="entry name" value="Ribosomal_uL5"/>
</dbReference>
<dbReference type="GO" id="GO:1990904">
    <property type="term" value="C:ribonucleoprotein complex"/>
    <property type="evidence" value="ECO:0007669"/>
    <property type="project" value="UniProtKB-KW"/>
</dbReference>
<dbReference type="InterPro" id="IPR022803">
    <property type="entry name" value="Ribosomal_uL5_dom_sf"/>
</dbReference>
<proteinExistence type="inferred from homology"/>
<sequence length="115" mass="12996">KKSISGFKTRQGMPIGAMVTLRGRKMHDFLDRVIHVAFPRSRDFRGIDPKSFDKKGNLTVAIKEHIVFPEVSPEKAKTIFGFEITVVTTAKTREEGIELLRLLGFPIKLSQKSKV</sequence>
<evidence type="ECO:0000259" key="4">
    <source>
        <dbReference type="Pfam" id="PF00673"/>
    </source>
</evidence>
<evidence type="ECO:0000313" key="5">
    <source>
        <dbReference type="EMBL" id="GAI34406.1"/>
    </source>
</evidence>
<accession>X1NW08</accession>
<comment type="caution">
    <text evidence="5">The sequence shown here is derived from an EMBL/GenBank/DDBJ whole genome shotgun (WGS) entry which is preliminary data.</text>
</comment>
<name>X1NW08_9ZZZZ</name>
<evidence type="ECO:0000256" key="3">
    <source>
        <dbReference type="ARBA" id="ARBA00023274"/>
    </source>
</evidence>
<feature type="non-terminal residue" evidence="5">
    <location>
        <position position="1"/>
    </location>
</feature>
<dbReference type="SUPFAM" id="SSF55282">
    <property type="entry name" value="RL5-like"/>
    <property type="match status" value="1"/>
</dbReference>
<evidence type="ECO:0000256" key="2">
    <source>
        <dbReference type="ARBA" id="ARBA00022980"/>
    </source>
</evidence>
<dbReference type="GO" id="GO:0005840">
    <property type="term" value="C:ribosome"/>
    <property type="evidence" value="ECO:0007669"/>
    <property type="project" value="UniProtKB-KW"/>
</dbReference>
<comment type="similarity">
    <text evidence="1">Belongs to the universal ribosomal protein uL5 family.</text>
</comment>
<organism evidence="5">
    <name type="scientific">marine sediment metagenome</name>
    <dbReference type="NCBI Taxonomy" id="412755"/>
    <lineage>
        <taxon>unclassified sequences</taxon>
        <taxon>metagenomes</taxon>
        <taxon>ecological metagenomes</taxon>
    </lineage>
</organism>
<protein>
    <recommendedName>
        <fullName evidence="4">Large ribosomal subunit protein uL5 C-terminal domain-containing protein</fullName>
    </recommendedName>
</protein>
<dbReference type="EMBL" id="BARV01028499">
    <property type="protein sequence ID" value="GAI34406.1"/>
    <property type="molecule type" value="Genomic_DNA"/>
</dbReference>